<reference evidence="4" key="1">
    <citation type="journal article" date="1995" name="Biochem. Mol. Biol. Int.">
        <title>Purification and characterization of a raw-starch digesting amylase from a soil bacterium--Cytophaga sp.</title>
        <authorList>
            <person name="Jeang C.L."/>
            <person name="Lee Y.H."/>
            <person name="Chang L.W."/>
        </authorList>
    </citation>
    <scope>NUCLEOTIDE SEQUENCE</scope>
    <source>
        <strain evidence="4">Jeang 1995</strain>
    </source>
</reference>
<accession>Q9RB35</accession>
<dbReference type="Gene3D" id="2.60.40.10">
    <property type="entry name" value="Immunoglobulins"/>
    <property type="match status" value="1"/>
</dbReference>
<dbReference type="Gene3D" id="2.60.40.1220">
    <property type="match status" value="1"/>
</dbReference>
<dbReference type="Gene3D" id="2.60.40.3460">
    <property type="match status" value="1"/>
</dbReference>
<dbReference type="PROSITE" id="PS51272">
    <property type="entry name" value="SLH"/>
    <property type="match status" value="1"/>
</dbReference>
<keyword evidence="1 2" id="KW-0732">Signal</keyword>
<dbReference type="Gene3D" id="2.60.40.3450">
    <property type="match status" value="1"/>
</dbReference>
<evidence type="ECO:0000259" key="3">
    <source>
        <dbReference type="PROSITE" id="PS51272"/>
    </source>
</evidence>
<evidence type="ECO:0000256" key="2">
    <source>
        <dbReference type="SAM" id="SignalP"/>
    </source>
</evidence>
<name>Q9RB35_9BACT</name>
<proteinExistence type="predicted"/>
<dbReference type="Pfam" id="PF16403">
    <property type="entry name" value="Bact_surface_Ig-like"/>
    <property type="match status" value="1"/>
</dbReference>
<organism evidence="4">
    <name type="scientific">Cytophaga sp. 'Jeang 1995'</name>
    <dbReference type="NCBI Taxonomy" id="85173"/>
    <lineage>
        <taxon>Bacteria</taxon>
        <taxon>Pseudomonadati</taxon>
        <taxon>Bacteroidota</taxon>
        <taxon>Cytophagia</taxon>
        <taxon>Cytophagales</taxon>
        <taxon>Cytophagaceae</taxon>
        <taxon>Cytophaga</taxon>
    </lineage>
</organism>
<dbReference type="InterPro" id="IPR001119">
    <property type="entry name" value="SLH_dom"/>
</dbReference>
<dbReference type="Gene3D" id="2.60.40.1080">
    <property type="match status" value="2"/>
</dbReference>
<feature type="chain" id="PRO_5004331817" evidence="2">
    <location>
        <begin position="33"/>
        <end position="1047"/>
    </location>
</feature>
<evidence type="ECO:0000313" key="4">
    <source>
        <dbReference type="EMBL" id="AAF21259.1"/>
    </source>
</evidence>
<dbReference type="SMART" id="SM00635">
    <property type="entry name" value="BID_2"/>
    <property type="match status" value="2"/>
</dbReference>
<feature type="signal peptide" evidence="2">
    <location>
        <begin position="1"/>
        <end position="32"/>
    </location>
</feature>
<dbReference type="EMBL" id="AF068060">
    <property type="protein sequence ID" value="AAF21259.1"/>
    <property type="molecule type" value="Genomic_DNA"/>
</dbReference>
<feature type="domain" description="SLH" evidence="3">
    <location>
        <begin position="86"/>
        <end position="149"/>
    </location>
</feature>
<evidence type="ECO:0000256" key="1">
    <source>
        <dbReference type="ARBA" id="ARBA00022729"/>
    </source>
</evidence>
<reference evidence="4" key="2">
    <citation type="submission" date="1998-05" db="EMBL/GenBank/DDBJ databases">
        <authorList>
            <person name="Jeang C.L."/>
            <person name="Liao T.W."/>
            <person name="Chiou S.Y."/>
            <person name="Kang P.L."/>
            <person name="Shieh T.Y."/>
        </authorList>
    </citation>
    <scope>NUCLEOTIDE SEQUENCE</scope>
    <source>
        <strain evidence="4">Jeang 1995</strain>
    </source>
</reference>
<dbReference type="InterPro" id="IPR014755">
    <property type="entry name" value="Cu-Rt/internalin_Ig-like"/>
</dbReference>
<dbReference type="AlphaFoldDB" id="Q9RB35"/>
<dbReference type="Pfam" id="PF00395">
    <property type="entry name" value="SLH"/>
    <property type="match status" value="3"/>
</dbReference>
<protein>
    <submittedName>
        <fullName evidence="4">S-layer protein</fullName>
    </submittedName>
</protein>
<dbReference type="InterPro" id="IPR003343">
    <property type="entry name" value="Big_2"/>
</dbReference>
<dbReference type="InterPro" id="IPR032179">
    <property type="entry name" value="Cry22Aa_Ig-like"/>
</dbReference>
<sequence length="1047" mass="108719">MAYQPKSYRKLIATAATATMVAGAVAPLASFAASDATGIYKDAVNYLIEKGIASGLNKDTFGVQEKIKRGDAAIMVLTRLGVYGKDAKDAGFKDINSRVAKAVNPLKEAGIISGKTATEFKPDANITRGEMAIIVAKAYKIQAVASKEVPFKDATGIYKDAVAALYTNDIASGATADAFGTTADITRGQFAIFLYKAENMIYQTSPVITLKGDKDVSVEYGADYADAGATAVDNKTVTVEVKTEVKDAAGPVVAAVDTKVVGKYTVTYSAVDKAGNKSEACRTVTVKAAQELKIQSVSALNSKQATVTFTSAFQKALTSANFDINGGLTVSDVKFSSDRKSATVTVSSDFTRDQEYSISVFGVKDAAGKEYAETKGSFTWKVADGVTVALGSTSLEQGQTVGLTVKDQAGKDVKDAKVEVTSYNTNLVTVTNPDKDPATVKVTANSDKLAGSTDVVVETTLPDGSKLANTFTVNVKEASTSISNAGYSLEADLDTLGDDMANTAAFKAFATPTTSVIEGSGTYELAAFGETNGNPDTAHVNFTGATRVTSSNPIVATALLDDTAGVGVVKVTPLSAGTTTVTVTMKDGSRKSFPITVTATPVQKAIDLNATTVKLSDENRNEAADAAGATFQNGVDGKVVKVTSLDQFNKEINKAAGKVTVSSSTEGLTLYKSDATGTTLGDQLKAGANELDFAGAKTTNFAILAQKDKPVSNATVTVSYFAKATDTKPAVTKTVSVNVTDIDPNTLTSAIDVVAASEIDANYEVSQAPGSIDFSSTPVYALDSKGNRLEKLTGTATIADKSAADKFVEVDNANKLKFKVDNNALTYLRAKNTVDVVVEADGVTKVLPIAYKNTAVVPNKAAVSTNAVSVKLKSDAPNISINDILFGKADAEQLVKDGTDIIGVLKTAPNGGYLYNKPLVSITGTDGKALATGVNVYGGNALTLDANTFSNDLLETLQGYSTTGLAADSFYVDYMVANANDASTIAGDTVTPVAGKASTFTLVVKGIYVKDAVLNVEGKAFADASATEKAAHNLLSSPVQLNVSVSK</sequence>
<dbReference type="InterPro" id="IPR013783">
    <property type="entry name" value="Ig-like_fold"/>
</dbReference>